<evidence type="ECO:0000256" key="5">
    <source>
        <dbReference type="ARBA" id="ARBA00022723"/>
    </source>
</evidence>
<evidence type="ECO:0000256" key="6">
    <source>
        <dbReference type="ARBA" id="ARBA00022801"/>
    </source>
</evidence>
<dbReference type="NCBIfam" id="TIGR00726">
    <property type="entry name" value="peptidoglycan editing factor PgeF"/>
    <property type="match status" value="1"/>
</dbReference>
<evidence type="ECO:0000256" key="7">
    <source>
        <dbReference type="ARBA" id="ARBA00022833"/>
    </source>
</evidence>
<dbReference type="GO" id="GO:0005507">
    <property type="term" value="F:copper ion binding"/>
    <property type="evidence" value="ECO:0007669"/>
    <property type="project" value="TreeGrafter"/>
</dbReference>
<dbReference type="PANTHER" id="PTHR30616">
    <property type="entry name" value="UNCHARACTERIZED PROTEIN YFIH"/>
    <property type="match status" value="1"/>
</dbReference>
<comment type="catalytic activity">
    <reaction evidence="10">
        <text>S-methyl-5'-thioadenosine + phosphate = 5-(methylsulfanyl)-alpha-D-ribose 1-phosphate + adenine</text>
        <dbReference type="Rhea" id="RHEA:11852"/>
        <dbReference type="ChEBI" id="CHEBI:16708"/>
        <dbReference type="ChEBI" id="CHEBI:17509"/>
        <dbReference type="ChEBI" id="CHEBI:43474"/>
        <dbReference type="ChEBI" id="CHEBI:58533"/>
        <dbReference type="EC" id="2.4.2.28"/>
    </reaction>
    <physiologicalReaction direction="left-to-right" evidence="10">
        <dbReference type="Rhea" id="RHEA:11853"/>
    </physiologicalReaction>
</comment>
<comment type="catalytic activity">
    <reaction evidence="9">
        <text>adenosine + phosphate = alpha-D-ribose 1-phosphate + adenine</text>
        <dbReference type="Rhea" id="RHEA:27642"/>
        <dbReference type="ChEBI" id="CHEBI:16335"/>
        <dbReference type="ChEBI" id="CHEBI:16708"/>
        <dbReference type="ChEBI" id="CHEBI:43474"/>
        <dbReference type="ChEBI" id="CHEBI:57720"/>
        <dbReference type="EC" id="2.4.2.1"/>
    </reaction>
    <physiologicalReaction direction="left-to-right" evidence="9">
        <dbReference type="Rhea" id="RHEA:27643"/>
    </physiologicalReaction>
</comment>
<sequence>MKYIEVFPQFDDVVGFFSTQRGASEGYPYSREDVFAEVGLKDAAVVWPKQIHEDHIAVVSRRPEGPIRIPDTDGLITDLKNVLLTTVHADCLPVYFFDPEKGVIGLVHAGWRGSAASIASKAAEKMTAVFGCEKSDIHVYIGPGISKCCFEIGKEVYDIFSKKSFFMEELADKKVNDSGETKYYIDLKSVNRRQLENIGIKPENIQQSSHCTCCEPRLFCSYRREGGTDKRMGAGLCMI</sequence>
<evidence type="ECO:0000256" key="10">
    <source>
        <dbReference type="ARBA" id="ARBA00049893"/>
    </source>
</evidence>
<evidence type="ECO:0000313" key="13">
    <source>
        <dbReference type="Proteomes" id="UP000610862"/>
    </source>
</evidence>
<keyword evidence="13" id="KW-1185">Reference proteome</keyword>
<dbReference type="GO" id="GO:0017061">
    <property type="term" value="F:S-methyl-5-thioadenosine phosphorylase activity"/>
    <property type="evidence" value="ECO:0007669"/>
    <property type="project" value="UniProtKB-EC"/>
</dbReference>
<evidence type="ECO:0000256" key="2">
    <source>
        <dbReference type="ARBA" id="ARBA00003215"/>
    </source>
</evidence>
<organism evidence="12 13">
    <name type="scientific">Lentihominibacter hominis</name>
    <dbReference type="NCBI Taxonomy" id="2763645"/>
    <lineage>
        <taxon>Bacteria</taxon>
        <taxon>Bacillati</taxon>
        <taxon>Bacillota</taxon>
        <taxon>Clostridia</taxon>
        <taxon>Peptostreptococcales</taxon>
        <taxon>Anaerovoracaceae</taxon>
        <taxon>Lentihominibacter</taxon>
    </lineage>
</organism>
<comment type="function">
    <text evidence="2">Purine nucleoside enzyme that catalyzes the phosphorolysis of adenosine and inosine nucleosides, yielding D-ribose 1-phosphate and the respective free bases, adenine and hypoxanthine. Also catalyzes the phosphorolysis of S-methyl-5'-thioadenosine into adenine and S-methyl-5-thio-alpha-D-ribose 1-phosphate. Also has adenosine deaminase activity.</text>
</comment>
<keyword evidence="4" id="KW-0808">Transferase</keyword>
<gene>
    <name evidence="12" type="primary">pgeF</name>
    <name evidence="12" type="ORF">H8692_07585</name>
</gene>
<dbReference type="InterPro" id="IPR011324">
    <property type="entry name" value="Cytotoxic_necrot_fac-like_cat"/>
</dbReference>
<evidence type="ECO:0000256" key="11">
    <source>
        <dbReference type="RuleBase" id="RU361274"/>
    </source>
</evidence>
<protein>
    <recommendedName>
        <fullName evidence="11">Purine nucleoside phosphorylase</fullName>
    </recommendedName>
</protein>
<dbReference type="EMBL" id="JACRTA010000002">
    <property type="protein sequence ID" value="MBC8568614.1"/>
    <property type="molecule type" value="Genomic_DNA"/>
</dbReference>
<keyword evidence="7" id="KW-0862">Zinc</keyword>
<dbReference type="Gene3D" id="3.60.140.10">
    <property type="entry name" value="CNF1/YfiH-like putative cysteine hydrolases"/>
    <property type="match status" value="1"/>
</dbReference>
<evidence type="ECO:0000256" key="3">
    <source>
        <dbReference type="ARBA" id="ARBA00007353"/>
    </source>
</evidence>
<name>A0A926EAA3_9FIRM</name>
<dbReference type="AlphaFoldDB" id="A0A926EAA3"/>
<comment type="catalytic activity">
    <reaction evidence="1">
        <text>inosine + phosphate = alpha-D-ribose 1-phosphate + hypoxanthine</text>
        <dbReference type="Rhea" id="RHEA:27646"/>
        <dbReference type="ChEBI" id="CHEBI:17368"/>
        <dbReference type="ChEBI" id="CHEBI:17596"/>
        <dbReference type="ChEBI" id="CHEBI:43474"/>
        <dbReference type="ChEBI" id="CHEBI:57720"/>
        <dbReference type="EC" id="2.4.2.1"/>
    </reaction>
    <physiologicalReaction direction="left-to-right" evidence="1">
        <dbReference type="Rhea" id="RHEA:27647"/>
    </physiologicalReaction>
</comment>
<dbReference type="RefSeq" id="WP_187525362.1">
    <property type="nucleotide sequence ID" value="NZ_JACRTA010000002.1"/>
</dbReference>
<keyword evidence="6" id="KW-0378">Hydrolase</keyword>
<comment type="caution">
    <text evidence="12">The sequence shown here is derived from an EMBL/GenBank/DDBJ whole genome shotgun (WGS) entry which is preliminary data.</text>
</comment>
<dbReference type="InterPro" id="IPR038371">
    <property type="entry name" value="Cu_polyphenol_OxRdtase_sf"/>
</dbReference>
<reference evidence="12" key="1">
    <citation type="submission" date="2020-08" db="EMBL/GenBank/DDBJ databases">
        <title>Genome public.</title>
        <authorList>
            <person name="Liu C."/>
            <person name="Sun Q."/>
        </authorList>
    </citation>
    <scope>NUCLEOTIDE SEQUENCE</scope>
    <source>
        <strain evidence="12">NSJ-24</strain>
    </source>
</reference>
<dbReference type="Proteomes" id="UP000610862">
    <property type="component" value="Unassembled WGS sequence"/>
</dbReference>
<evidence type="ECO:0000256" key="8">
    <source>
        <dbReference type="ARBA" id="ARBA00047989"/>
    </source>
</evidence>
<evidence type="ECO:0000256" key="9">
    <source>
        <dbReference type="ARBA" id="ARBA00048968"/>
    </source>
</evidence>
<evidence type="ECO:0000313" key="12">
    <source>
        <dbReference type="EMBL" id="MBC8568614.1"/>
    </source>
</evidence>
<dbReference type="InterPro" id="IPR003730">
    <property type="entry name" value="Cu_polyphenol_OxRdtase"/>
</dbReference>
<dbReference type="PANTHER" id="PTHR30616:SF2">
    <property type="entry name" value="PURINE NUCLEOSIDE PHOSPHORYLASE LACC1"/>
    <property type="match status" value="1"/>
</dbReference>
<proteinExistence type="inferred from homology"/>
<dbReference type="SUPFAM" id="SSF64438">
    <property type="entry name" value="CNF1/YfiH-like putative cysteine hydrolases"/>
    <property type="match status" value="1"/>
</dbReference>
<accession>A0A926EAA3</accession>
<dbReference type="CDD" id="cd16833">
    <property type="entry name" value="YfiH"/>
    <property type="match status" value="1"/>
</dbReference>
<comment type="similarity">
    <text evidence="3 11">Belongs to the purine nucleoside phosphorylase YfiH/LACC1 family.</text>
</comment>
<evidence type="ECO:0000256" key="4">
    <source>
        <dbReference type="ARBA" id="ARBA00022679"/>
    </source>
</evidence>
<dbReference type="GO" id="GO:0016787">
    <property type="term" value="F:hydrolase activity"/>
    <property type="evidence" value="ECO:0007669"/>
    <property type="project" value="UniProtKB-KW"/>
</dbReference>
<evidence type="ECO:0000256" key="1">
    <source>
        <dbReference type="ARBA" id="ARBA00000553"/>
    </source>
</evidence>
<comment type="catalytic activity">
    <reaction evidence="8">
        <text>adenosine + H2O + H(+) = inosine + NH4(+)</text>
        <dbReference type="Rhea" id="RHEA:24408"/>
        <dbReference type="ChEBI" id="CHEBI:15377"/>
        <dbReference type="ChEBI" id="CHEBI:15378"/>
        <dbReference type="ChEBI" id="CHEBI:16335"/>
        <dbReference type="ChEBI" id="CHEBI:17596"/>
        <dbReference type="ChEBI" id="CHEBI:28938"/>
        <dbReference type="EC" id="3.5.4.4"/>
    </reaction>
    <physiologicalReaction direction="left-to-right" evidence="8">
        <dbReference type="Rhea" id="RHEA:24409"/>
    </physiologicalReaction>
</comment>
<dbReference type="Pfam" id="PF02578">
    <property type="entry name" value="Cu-oxidase_4"/>
    <property type="match status" value="1"/>
</dbReference>
<keyword evidence="5" id="KW-0479">Metal-binding</keyword>